<feature type="compositionally biased region" description="Basic and acidic residues" evidence="1">
    <location>
        <begin position="1"/>
        <end position="10"/>
    </location>
</feature>
<accession>A0A6J4TFY9</accession>
<protein>
    <submittedName>
        <fullName evidence="2">Uncharacterized protein</fullName>
    </submittedName>
</protein>
<reference evidence="2" key="1">
    <citation type="submission" date="2020-02" db="EMBL/GenBank/DDBJ databases">
        <authorList>
            <person name="Meier V. D."/>
        </authorList>
    </citation>
    <scope>NUCLEOTIDE SEQUENCE</scope>
    <source>
        <strain evidence="2">AVDCRST_MAG23</strain>
    </source>
</reference>
<gene>
    <name evidence="2" type="ORF">AVDCRST_MAG23-203</name>
</gene>
<dbReference type="EMBL" id="CADCWD010000011">
    <property type="protein sequence ID" value="CAA9521087.1"/>
    <property type="molecule type" value="Genomic_DNA"/>
</dbReference>
<dbReference type="AlphaFoldDB" id="A0A6J4TFY9"/>
<evidence type="ECO:0000256" key="1">
    <source>
        <dbReference type="SAM" id="MobiDB-lite"/>
    </source>
</evidence>
<organism evidence="2">
    <name type="scientific">uncultured Sphingosinicella sp</name>
    <dbReference type="NCBI Taxonomy" id="478748"/>
    <lineage>
        <taxon>Bacteria</taxon>
        <taxon>Pseudomonadati</taxon>
        <taxon>Pseudomonadota</taxon>
        <taxon>Alphaproteobacteria</taxon>
        <taxon>Sphingomonadales</taxon>
        <taxon>Sphingosinicellaceae</taxon>
        <taxon>Sphingosinicella</taxon>
        <taxon>environmental samples</taxon>
    </lineage>
</organism>
<feature type="non-terminal residue" evidence="2">
    <location>
        <position position="1"/>
    </location>
</feature>
<feature type="non-terminal residue" evidence="2">
    <location>
        <position position="80"/>
    </location>
</feature>
<feature type="region of interest" description="Disordered" evidence="1">
    <location>
        <begin position="1"/>
        <end position="71"/>
    </location>
</feature>
<feature type="compositionally biased region" description="Low complexity" evidence="1">
    <location>
        <begin position="21"/>
        <end position="33"/>
    </location>
</feature>
<name>A0A6J4TFY9_9SPHN</name>
<proteinExistence type="predicted"/>
<sequence>EGSHQKRRFDPQQSGRGDDIAGGVAAAPGSSAGRPHPRHGRCGDLRRRAPASTRSRHSQRNGNDPDAANHRDVIFLSRLL</sequence>
<evidence type="ECO:0000313" key="2">
    <source>
        <dbReference type="EMBL" id="CAA9521087.1"/>
    </source>
</evidence>